<evidence type="ECO:0000313" key="3">
    <source>
        <dbReference type="Proteomes" id="UP000234345"/>
    </source>
</evidence>
<gene>
    <name evidence="2" type="ORF">XFF6991_570014</name>
</gene>
<feature type="region of interest" description="Disordered" evidence="1">
    <location>
        <begin position="273"/>
        <end position="307"/>
    </location>
</feature>
<reference evidence="2 3" key="1">
    <citation type="submission" date="2017-10" db="EMBL/GenBank/DDBJ databases">
        <authorList>
            <person name="Regsiter A."/>
            <person name="William W."/>
        </authorList>
    </citation>
    <scope>NUCLEOTIDE SEQUENCE [LARGE SCALE GENOMIC DNA]</scope>
    <source>
        <strain evidence="2 3">CFBP6991</strain>
    </source>
</reference>
<evidence type="ECO:0000256" key="1">
    <source>
        <dbReference type="SAM" id="MobiDB-lite"/>
    </source>
</evidence>
<dbReference type="AlphaFoldDB" id="A0A7Z7NIU1"/>
<proteinExistence type="predicted"/>
<organism evidence="2 3">
    <name type="scientific">Xanthomonas campestris pv. phaseoli</name>
    <dbReference type="NCBI Taxonomy" id="317013"/>
    <lineage>
        <taxon>Bacteria</taxon>
        <taxon>Pseudomonadati</taxon>
        <taxon>Pseudomonadota</taxon>
        <taxon>Gammaproteobacteria</taxon>
        <taxon>Lysobacterales</taxon>
        <taxon>Lysobacteraceae</taxon>
        <taxon>Xanthomonas</taxon>
    </lineage>
</organism>
<sequence>MLLLNRNWHRPTKKRLIMTIRRCADADIRLSELVGRGQPHRVGRNIGIGPTQVGTGRIDAQEGVGGRRGAGADAHAGVVVLQAGEQIFHADRDLVAQAPLQADAGLVAIGTVAATAGEAVGGIAAGKAVVEFATRHTGGDVGQVIALRAEGVADAPAQRRGAVELAGEGIKRRRRAEGADAVADIVAGVFGDHAIDPVAGLPVVAQPCAIFGTALVLAAATGRRAPRRCATAETGRKCICTGRGADLVAVAAIQIGIEAEAATGDAGRIGAADVGTDGQAGPVGGTGLRPGRGGQDEQDESGGSERGGFHAISLHLARRAGQVRTRSRPLWMHFGRHWSGMAQRQPSMQRAGARSRTDCQLPAQAPAVISVACP</sequence>
<protein>
    <submittedName>
        <fullName evidence="2">Uncharacterized protein</fullName>
    </submittedName>
</protein>
<evidence type="ECO:0000313" key="2">
    <source>
        <dbReference type="EMBL" id="SOO26449.1"/>
    </source>
</evidence>
<dbReference type="Proteomes" id="UP000234345">
    <property type="component" value="Unassembled WGS sequence"/>
</dbReference>
<comment type="caution">
    <text evidence="2">The sequence shown here is derived from an EMBL/GenBank/DDBJ whole genome shotgun (WGS) entry which is preliminary data.</text>
</comment>
<feature type="compositionally biased region" description="Gly residues" evidence="1">
    <location>
        <begin position="281"/>
        <end position="293"/>
    </location>
</feature>
<name>A0A7Z7NIU1_XANCH</name>
<dbReference type="EMBL" id="OCZC01000085">
    <property type="protein sequence ID" value="SOO26449.1"/>
    <property type="molecule type" value="Genomic_DNA"/>
</dbReference>
<accession>A0A7Z7NIU1</accession>